<accession>A0A117N3D7</accession>
<evidence type="ECO:0000313" key="2">
    <source>
        <dbReference type="EMBL" id="KUM25822.1"/>
    </source>
</evidence>
<dbReference type="AlphaFoldDB" id="A0A117N3D7"/>
<reference evidence="2 3" key="1">
    <citation type="submission" date="2015-12" db="EMBL/GenBank/DDBJ databases">
        <title>Draft genome sequence of Mesorhizobium sp. UFLA 01-765, a multitolerant efficient symbiont and plant-growth promoting strain isolated from Zn-mining soil using Leucaena leucocephala as a trap plant.</title>
        <authorList>
            <person name="Rangel W.M."/>
            <person name="Thijs S."/>
            <person name="Longatti S.M."/>
            <person name="Moreira F.M."/>
            <person name="Weyens N."/>
            <person name="Vangronsveld J."/>
            <person name="Van Hamme J.D."/>
            <person name="Bottos E.M."/>
            <person name="Rineau F."/>
        </authorList>
    </citation>
    <scope>NUCLEOTIDE SEQUENCE [LARGE SCALE GENOMIC DNA]</scope>
    <source>
        <strain evidence="2 3">UFLA 01-765</strain>
    </source>
</reference>
<feature type="region of interest" description="Disordered" evidence="1">
    <location>
        <begin position="120"/>
        <end position="142"/>
    </location>
</feature>
<organism evidence="2 3">
    <name type="scientific">Rhizobium loti</name>
    <name type="common">Mesorhizobium loti</name>
    <dbReference type="NCBI Taxonomy" id="381"/>
    <lineage>
        <taxon>Bacteria</taxon>
        <taxon>Pseudomonadati</taxon>
        <taxon>Pseudomonadota</taxon>
        <taxon>Alphaproteobacteria</taxon>
        <taxon>Hyphomicrobiales</taxon>
        <taxon>Phyllobacteriaceae</taxon>
        <taxon>Mesorhizobium</taxon>
    </lineage>
</organism>
<proteinExistence type="predicted"/>
<feature type="compositionally biased region" description="Basic residues" evidence="1">
    <location>
        <begin position="172"/>
        <end position="182"/>
    </location>
</feature>
<evidence type="ECO:0000313" key="3">
    <source>
        <dbReference type="Proteomes" id="UP000053176"/>
    </source>
</evidence>
<dbReference type="EMBL" id="LPWA01000112">
    <property type="protein sequence ID" value="KUM25822.1"/>
    <property type="molecule type" value="Genomic_DNA"/>
</dbReference>
<protein>
    <submittedName>
        <fullName evidence="2">Uncharacterized protein</fullName>
    </submittedName>
</protein>
<evidence type="ECO:0000256" key="1">
    <source>
        <dbReference type="SAM" id="MobiDB-lite"/>
    </source>
</evidence>
<sequence>MQAPLSEFVVIEFAFDPIGCAMEEVYRAPKQFLEVGLEARVGQRHYQGIENVGDAGCNYVTLRKRSRIWFVFERTVTVELQFLEDVISWGRCVLRSEVGVVLVAHGGFLRRIGRAHRGLHGDEGDSRSGLAPAASAQGRNGVEDGEARLFCLAMERPEDGVPCGSPHGVEKGRRKIAGRSHCRSGPAVARSPSGRPWAGPFPTKETP</sequence>
<comment type="caution">
    <text evidence="2">The sequence shown here is derived from an EMBL/GenBank/DDBJ whole genome shotgun (WGS) entry which is preliminary data.</text>
</comment>
<feature type="region of interest" description="Disordered" evidence="1">
    <location>
        <begin position="159"/>
        <end position="207"/>
    </location>
</feature>
<dbReference type="Proteomes" id="UP000053176">
    <property type="component" value="Unassembled WGS sequence"/>
</dbReference>
<gene>
    <name evidence="2" type="ORF">AU467_24205</name>
</gene>
<name>A0A117N3D7_RHILI</name>